<dbReference type="Proteomes" id="UP000240572">
    <property type="component" value="Unassembled WGS sequence"/>
</dbReference>
<organism evidence="1 2">
    <name type="scientific">Taibaiella chishuiensis</name>
    <dbReference type="NCBI Taxonomy" id="1434707"/>
    <lineage>
        <taxon>Bacteria</taxon>
        <taxon>Pseudomonadati</taxon>
        <taxon>Bacteroidota</taxon>
        <taxon>Chitinophagia</taxon>
        <taxon>Chitinophagales</taxon>
        <taxon>Chitinophagaceae</taxon>
        <taxon>Taibaiella</taxon>
    </lineage>
</organism>
<dbReference type="Pfam" id="PF14903">
    <property type="entry name" value="WG_beta_rep"/>
    <property type="match status" value="3"/>
</dbReference>
<dbReference type="EMBL" id="PYGD01000011">
    <property type="protein sequence ID" value="PSK89578.1"/>
    <property type="molecule type" value="Genomic_DNA"/>
</dbReference>
<evidence type="ECO:0000313" key="2">
    <source>
        <dbReference type="Proteomes" id="UP000240572"/>
    </source>
</evidence>
<evidence type="ECO:0000313" key="1">
    <source>
        <dbReference type="EMBL" id="PSK89578.1"/>
    </source>
</evidence>
<protein>
    <submittedName>
        <fullName evidence="1">WG repeat protein</fullName>
    </submittedName>
</protein>
<dbReference type="AlphaFoldDB" id="A0A2P8CX78"/>
<sequence>MHQYFAGRWLHKSLKKIILIIAVSMPAHFVLGQAPPLQRFYENAKVGYRDAQGHVTVAAQYDAGSEFSNGYAIVVQNGRRGYLNAGGQVQVPLIYRDAQPFTGGYAAVKLADRYGFIDESGSWVIQPVYEAVYAFAAGRALVKKDNLYGFIDTTLCEVIAPRYRQATGFSEGLALVWETDGRCRFVDSGGKAAIATAFDDARPFHGGKAEVLRQGKWYRIDRDGQVLGELIPQPAAVAP</sequence>
<dbReference type="RefSeq" id="WP_146146833.1">
    <property type="nucleotide sequence ID" value="NZ_PYGD01000011.1"/>
</dbReference>
<comment type="caution">
    <text evidence="1">The sequence shown here is derived from an EMBL/GenBank/DDBJ whole genome shotgun (WGS) entry which is preliminary data.</text>
</comment>
<proteinExistence type="predicted"/>
<reference evidence="1 2" key="1">
    <citation type="submission" date="2018-03" db="EMBL/GenBank/DDBJ databases">
        <title>Genomic Encyclopedia of Type Strains, Phase III (KMG-III): the genomes of soil and plant-associated and newly described type strains.</title>
        <authorList>
            <person name="Whitman W."/>
        </authorList>
    </citation>
    <scope>NUCLEOTIDE SEQUENCE [LARGE SCALE GENOMIC DNA]</scope>
    <source>
        <strain evidence="1 2">CGMCC 1.12700</strain>
    </source>
</reference>
<dbReference type="PANTHER" id="PTHR37841:SF1">
    <property type="entry name" value="DUF3298 DOMAIN-CONTAINING PROTEIN"/>
    <property type="match status" value="1"/>
</dbReference>
<name>A0A2P8CX78_9BACT</name>
<dbReference type="InterPro" id="IPR032774">
    <property type="entry name" value="WG_beta_rep"/>
</dbReference>
<dbReference type="PANTHER" id="PTHR37841">
    <property type="entry name" value="GLR2918 PROTEIN"/>
    <property type="match status" value="1"/>
</dbReference>
<dbReference type="OrthoDB" id="5464673at2"/>
<keyword evidence="2" id="KW-1185">Reference proteome</keyword>
<gene>
    <name evidence="1" type="ORF">B0I18_111136</name>
</gene>
<accession>A0A2P8CX78</accession>
<dbReference type="SUPFAM" id="SSF69360">
    <property type="entry name" value="Cell wall binding repeat"/>
    <property type="match status" value="2"/>
</dbReference>